<proteinExistence type="inferred from homology"/>
<dbReference type="InterPro" id="IPR013985">
    <property type="entry name" value="Ald_Fedxn_OxRdtase_dom3"/>
</dbReference>
<dbReference type="PANTHER" id="PTHR30038:SF7">
    <property type="entry name" value="TUNGSTEN-CONTAINING GLYCERALDEHYDE-3-PHOSPHATE:FERREDOXIN OXIDOREDUCTASE"/>
    <property type="match status" value="1"/>
</dbReference>
<evidence type="ECO:0000313" key="11">
    <source>
        <dbReference type="Proteomes" id="UP000199400"/>
    </source>
</evidence>
<dbReference type="SUPFAM" id="SSF48310">
    <property type="entry name" value="Aldehyde ferredoxin oxidoreductase, C-terminal domains"/>
    <property type="match status" value="1"/>
</dbReference>
<evidence type="ECO:0000256" key="3">
    <source>
        <dbReference type="ARBA" id="ARBA00022485"/>
    </source>
</evidence>
<keyword evidence="11" id="KW-1185">Reference proteome</keyword>
<evidence type="ECO:0000256" key="6">
    <source>
        <dbReference type="ARBA" id="ARBA00023004"/>
    </source>
</evidence>
<dbReference type="RefSeq" id="WP_096331253.1">
    <property type="nucleotide sequence ID" value="NZ_FOMX01000008.1"/>
</dbReference>
<keyword evidence="7" id="KW-0411">Iron-sulfur</keyword>
<evidence type="ECO:0000256" key="1">
    <source>
        <dbReference type="ARBA" id="ARBA00001966"/>
    </source>
</evidence>
<protein>
    <submittedName>
        <fullName evidence="10">Aldehyde:ferredoxin oxidoreductase</fullName>
    </submittedName>
</protein>
<dbReference type="GO" id="GO:0009055">
    <property type="term" value="F:electron transfer activity"/>
    <property type="evidence" value="ECO:0007669"/>
    <property type="project" value="InterPro"/>
</dbReference>
<keyword evidence="6" id="KW-0408">Iron</keyword>
<evidence type="ECO:0000256" key="8">
    <source>
        <dbReference type="ARBA" id="ARBA00049934"/>
    </source>
</evidence>
<dbReference type="InterPro" id="IPR051919">
    <property type="entry name" value="W-dependent_AOR"/>
</dbReference>
<comment type="cofactor">
    <cofactor evidence="8">
        <name>tungstopterin</name>
        <dbReference type="ChEBI" id="CHEBI:30402"/>
    </cofactor>
</comment>
<dbReference type="GO" id="GO:0046872">
    <property type="term" value="F:metal ion binding"/>
    <property type="evidence" value="ECO:0007669"/>
    <property type="project" value="UniProtKB-KW"/>
</dbReference>
<keyword evidence="5" id="KW-0560">Oxidoreductase</keyword>
<reference evidence="11" key="1">
    <citation type="submission" date="2016-10" db="EMBL/GenBank/DDBJ databases">
        <authorList>
            <person name="Varghese N."/>
            <person name="Submissions S."/>
        </authorList>
    </citation>
    <scope>NUCLEOTIDE SEQUENCE [LARGE SCALE GENOMIC DNA]</scope>
    <source>
        <strain evidence="11">ATCC 25963</strain>
    </source>
</reference>
<dbReference type="GO" id="GO:0051539">
    <property type="term" value="F:4 iron, 4 sulfur cluster binding"/>
    <property type="evidence" value="ECO:0007669"/>
    <property type="project" value="UniProtKB-KW"/>
</dbReference>
<accession>A0A1I1XIN7</accession>
<dbReference type="EMBL" id="FOMX01000008">
    <property type="protein sequence ID" value="SFE07269.1"/>
    <property type="molecule type" value="Genomic_DNA"/>
</dbReference>
<dbReference type="Proteomes" id="UP000199400">
    <property type="component" value="Unassembled WGS sequence"/>
</dbReference>
<keyword evidence="4" id="KW-0479">Metal-binding</keyword>
<gene>
    <name evidence="10" type="ORF">SAMN02745121_02893</name>
</gene>
<evidence type="ECO:0000256" key="5">
    <source>
        <dbReference type="ARBA" id="ARBA00023002"/>
    </source>
</evidence>
<dbReference type="Pfam" id="PF01314">
    <property type="entry name" value="AFOR_C"/>
    <property type="match status" value="1"/>
</dbReference>
<dbReference type="AlphaFoldDB" id="A0A1I1XIN7"/>
<evidence type="ECO:0000259" key="9">
    <source>
        <dbReference type="SMART" id="SM00790"/>
    </source>
</evidence>
<dbReference type="InterPro" id="IPR013983">
    <property type="entry name" value="Ald_Fedxn_OxRdtase_N"/>
</dbReference>
<evidence type="ECO:0000256" key="2">
    <source>
        <dbReference type="ARBA" id="ARBA00011032"/>
    </source>
</evidence>
<dbReference type="SUPFAM" id="SSF56228">
    <property type="entry name" value="Aldehyde ferredoxin oxidoreductase, N-terminal domain"/>
    <property type="match status" value="1"/>
</dbReference>
<dbReference type="Gene3D" id="3.60.9.10">
    <property type="entry name" value="Aldehyde ferredoxin oxidoreductase, N-terminal domain"/>
    <property type="match status" value="1"/>
</dbReference>
<keyword evidence="3" id="KW-0004">4Fe-4S</keyword>
<dbReference type="Pfam" id="PF02730">
    <property type="entry name" value="AFOR_N"/>
    <property type="match status" value="1"/>
</dbReference>
<name>A0A1I1XIN7_9BACT</name>
<comment type="similarity">
    <text evidence="2">Belongs to the AOR/FOR family.</text>
</comment>
<dbReference type="OrthoDB" id="9763894at2"/>
<dbReference type="PANTHER" id="PTHR30038">
    <property type="entry name" value="ALDEHYDE FERREDOXIN OXIDOREDUCTASE"/>
    <property type="match status" value="1"/>
</dbReference>
<comment type="cofactor">
    <cofactor evidence="1">
        <name>[4Fe-4S] cluster</name>
        <dbReference type="ChEBI" id="CHEBI:49883"/>
    </cofactor>
</comment>
<dbReference type="SMART" id="SM00790">
    <property type="entry name" value="AFOR_N"/>
    <property type="match status" value="1"/>
</dbReference>
<evidence type="ECO:0000256" key="7">
    <source>
        <dbReference type="ARBA" id="ARBA00023014"/>
    </source>
</evidence>
<feature type="domain" description="Aldehyde ferredoxin oxidoreductase N-terminal" evidence="9">
    <location>
        <begin position="4"/>
        <end position="208"/>
    </location>
</feature>
<dbReference type="Gene3D" id="1.10.569.10">
    <property type="entry name" value="Aldehyde Ferredoxin Oxidoreductase Protein, subunit A, domain 2"/>
    <property type="match status" value="1"/>
</dbReference>
<sequence>MRGNFGRILLVELRGDRVAVEHVPLPEAVYQAFVGGVGLGAYLLWRFAPAGVDPLAPEAPLVYAFSPLLGTPLTTTAKFAVLCKSPLTGRISDGLSSSRFALAAKRLGVDAIVVRGALDRLSWLHLDEDPAACRAEPCPAWAGLSAHELSDMATKQGLFRHVSAIGPAGERQVRYATISNDGRHAGRGGAGAVLGAKRVKAISVRGAAVAGVADAASVQARARDLAARSAGAATEKYRALGTAANLETFDRLRILPRRNFQTVSIGQAAARRLAPEGLARAAEHVRDSCAGCTIGCDHRYGGTRIEYETQFALGPLIDVDDPARLIAAAGACDALGLDTISAGGTLAFAMECAERGLVDWPLRFGDDVLPWLGAIARREGAGDLLAEGTRRLAAVIGQGSERFACHVKGLELPGYEPRAMQTFALGLCVASRGADHNRSGAYQADLQVGVDRYRADVARAPARVIESEDNAALLDSLILCKFLRGAIREPWREGAELLTMVTGLSRGEDDLRRSARRIAAVRHAFNVREGWTLAEDRLPDRFHDEALEDGASLSRADVVAMVDAYHAARGHVPQGGPSERLRRELELDAWLTDAPPLQGPASLG</sequence>
<dbReference type="InterPro" id="IPR001203">
    <property type="entry name" value="OxRdtase_Ald_Fedxn_C"/>
</dbReference>
<dbReference type="InterPro" id="IPR013984">
    <property type="entry name" value="Ald_Fedxn_OxRdtase_dom2"/>
</dbReference>
<dbReference type="GO" id="GO:0016625">
    <property type="term" value="F:oxidoreductase activity, acting on the aldehyde or oxo group of donors, iron-sulfur protein as acceptor"/>
    <property type="evidence" value="ECO:0007669"/>
    <property type="project" value="InterPro"/>
</dbReference>
<evidence type="ECO:0000313" key="10">
    <source>
        <dbReference type="EMBL" id="SFE07269.1"/>
    </source>
</evidence>
<dbReference type="InterPro" id="IPR036503">
    <property type="entry name" value="Ald_Fedxn_OxRdtase_N_sf"/>
</dbReference>
<evidence type="ECO:0000256" key="4">
    <source>
        <dbReference type="ARBA" id="ARBA00022723"/>
    </source>
</evidence>
<dbReference type="InterPro" id="IPR036021">
    <property type="entry name" value="Tungsten_al_ferr_oxy-like_C"/>
</dbReference>
<organism evidence="10 11">
    <name type="scientific">Nannocystis exedens</name>
    <dbReference type="NCBI Taxonomy" id="54"/>
    <lineage>
        <taxon>Bacteria</taxon>
        <taxon>Pseudomonadati</taxon>
        <taxon>Myxococcota</taxon>
        <taxon>Polyangia</taxon>
        <taxon>Nannocystales</taxon>
        <taxon>Nannocystaceae</taxon>
        <taxon>Nannocystis</taxon>
    </lineage>
</organism>
<dbReference type="STRING" id="54.SAMN02745121_02893"/>
<dbReference type="Gene3D" id="1.10.599.10">
    <property type="entry name" value="Aldehyde Ferredoxin Oxidoreductase Protein, subunit A, domain 3"/>
    <property type="match status" value="1"/>
</dbReference>